<evidence type="ECO:0000256" key="3">
    <source>
        <dbReference type="ARBA" id="ARBA00022679"/>
    </source>
</evidence>
<accession>A0ABM1N3I3</accession>
<dbReference type="Gene3D" id="3.40.50.150">
    <property type="entry name" value="Vaccinia Virus protein VP39"/>
    <property type="match status" value="1"/>
</dbReference>
<keyword evidence="4" id="KW-0949">S-adenosyl-L-methionine</keyword>
<keyword evidence="5" id="KW-0812">Transmembrane</keyword>
<reference evidence="7" key="1">
    <citation type="submission" date="2025-08" db="UniProtKB">
        <authorList>
            <consortium name="RefSeq"/>
        </authorList>
    </citation>
    <scope>IDENTIFICATION</scope>
    <source>
        <tissue evidence="7">Whole Larva</tissue>
    </source>
</reference>
<evidence type="ECO:0000256" key="2">
    <source>
        <dbReference type="ARBA" id="ARBA00022603"/>
    </source>
</evidence>
<proteinExistence type="inferred from homology"/>
<protein>
    <submittedName>
        <fullName evidence="7">Protein FAM173B</fullName>
    </submittedName>
</protein>
<keyword evidence="3" id="KW-0808">Transferase</keyword>
<dbReference type="PANTHER" id="PTHR13610:SF9">
    <property type="entry name" value="FI06469P"/>
    <property type="match status" value="1"/>
</dbReference>
<keyword evidence="5" id="KW-0472">Membrane</keyword>
<evidence type="ECO:0000313" key="7">
    <source>
        <dbReference type="RefSeq" id="XP_017781383.1"/>
    </source>
</evidence>
<dbReference type="RefSeq" id="XP_017781383.1">
    <property type="nucleotide sequence ID" value="XM_017925894.1"/>
</dbReference>
<name>A0ABM1N3I3_NICVS</name>
<evidence type="ECO:0000313" key="6">
    <source>
        <dbReference type="Proteomes" id="UP000695000"/>
    </source>
</evidence>
<evidence type="ECO:0000256" key="5">
    <source>
        <dbReference type="SAM" id="Phobius"/>
    </source>
</evidence>
<keyword evidence="5" id="KW-1133">Transmembrane helix</keyword>
<dbReference type="SUPFAM" id="SSF53335">
    <property type="entry name" value="S-adenosyl-L-methionine-dependent methyltransferases"/>
    <property type="match status" value="1"/>
</dbReference>
<keyword evidence="2" id="KW-0489">Methyltransferase</keyword>
<gene>
    <name evidence="7" type="primary">LOC108566147</name>
</gene>
<keyword evidence="6" id="KW-1185">Reference proteome</keyword>
<feature type="transmembrane region" description="Helical" evidence="5">
    <location>
        <begin position="25"/>
        <end position="45"/>
    </location>
</feature>
<dbReference type="Proteomes" id="UP000695000">
    <property type="component" value="Unplaced"/>
</dbReference>
<comment type="similarity">
    <text evidence="1">Belongs to the ANT/ATPSC lysine N-methyltransferase family.</text>
</comment>
<evidence type="ECO:0000256" key="4">
    <source>
        <dbReference type="ARBA" id="ARBA00022691"/>
    </source>
</evidence>
<sequence length="203" mass="22498">MSELDELNCVSTNKSPTKLTTTGKILIGISGGVAIGLSLICAPFVSPALRKFCLPYIPATDVQIKNVLTALGKREGKLLDLGSGDGRIVFEVATRHPQIIGHGVELNPWLVLYSRIDAFKRGKSVSSRTNFFRKNLWKYGISDYDNIVIFGVEQMMADLEKKFIAECKSDCKIIACRFPLPNLKPIRTVGEGVDTVWLYEMSK</sequence>
<dbReference type="PANTHER" id="PTHR13610">
    <property type="entry name" value="METHYLTRANSFERASE DOMAIN-CONTAINING PROTEIN"/>
    <property type="match status" value="1"/>
</dbReference>
<evidence type="ECO:0000256" key="1">
    <source>
        <dbReference type="ARBA" id="ARBA00010633"/>
    </source>
</evidence>
<organism evidence="6 7">
    <name type="scientific">Nicrophorus vespilloides</name>
    <name type="common">Boreal carrion beetle</name>
    <dbReference type="NCBI Taxonomy" id="110193"/>
    <lineage>
        <taxon>Eukaryota</taxon>
        <taxon>Metazoa</taxon>
        <taxon>Ecdysozoa</taxon>
        <taxon>Arthropoda</taxon>
        <taxon>Hexapoda</taxon>
        <taxon>Insecta</taxon>
        <taxon>Pterygota</taxon>
        <taxon>Neoptera</taxon>
        <taxon>Endopterygota</taxon>
        <taxon>Coleoptera</taxon>
        <taxon>Polyphaga</taxon>
        <taxon>Staphyliniformia</taxon>
        <taxon>Silphidae</taxon>
        <taxon>Nicrophorinae</taxon>
        <taxon>Nicrophorus</taxon>
    </lineage>
</organism>
<dbReference type="InterPro" id="IPR026170">
    <property type="entry name" value="FAM173A/B"/>
</dbReference>
<dbReference type="GeneID" id="108566147"/>
<dbReference type="InterPro" id="IPR029063">
    <property type="entry name" value="SAM-dependent_MTases_sf"/>
</dbReference>